<accession>A0ABQ1EXN0</accession>
<protein>
    <recommendedName>
        <fullName evidence="3">Sensor histidine kinase</fullName>
    </recommendedName>
</protein>
<reference evidence="2" key="1">
    <citation type="journal article" date="2019" name="Int. J. Syst. Evol. Microbiol.">
        <title>The Global Catalogue of Microorganisms (GCM) 10K type strain sequencing project: providing services to taxonomists for standard genome sequencing and annotation.</title>
        <authorList>
            <consortium name="The Broad Institute Genomics Platform"/>
            <consortium name="The Broad Institute Genome Sequencing Center for Infectious Disease"/>
            <person name="Wu L."/>
            <person name="Ma J."/>
        </authorList>
    </citation>
    <scope>NUCLEOTIDE SEQUENCE [LARGE SCALE GENOMIC DNA]</scope>
    <source>
        <strain evidence="2">CGMCC 1.15043</strain>
    </source>
</reference>
<evidence type="ECO:0008006" key="3">
    <source>
        <dbReference type="Google" id="ProtNLM"/>
    </source>
</evidence>
<dbReference type="EMBL" id="BMHE01000024">
    <property type="protein sequence ID" value="GFZ92067.1"/>
    <property type="molecule type" value="Genomic_DNA"/>
</dbReference>
<organism evidence="1 2">
    <name type="scientific">Paenibacillus marchantiophytorum</name>
    <dbReference type="NCBI Taxonomy" id="1619310"/>
    <lineage>
        <taxon>Bacteria</taxon>
        <taxon>Bacillati</taxon>
        <taxon>Bacillota</taxon>
        <taxon>Bacilli</taxon>
        <taxon>Bacillales</taxon>
        <taxon>Paenibacillaceae</taxon>
        <taxon>Paenibacillus</taxon>
    </lineage>
</organism>
<gene>
    <name evidence="1" type="ORF">GCM10008018_43060</name>
</gene>
<comment type="caution">
    <text evidence="1">The sequence shown here is derived from an EMBL/GenBank/DDBJ whole genome shotgun (WGS) entry which is preliminary data.</text>
</comment>
<keyword evidence="2" id="KW-1185">Reference proteome</keyword>
<dbReference type="Proteomes" id="UP000615455">
    <property type="component" value="Unassembled WGS sequence"/>
</dbReference>
<name>A0ABQ1EXN0_9BACL</name>
<sequence>MDGTKANDSRNKKCRSGSCEIGITEKKLNELLTNKLESKNGSSFGILNINERIKLLYGNEYWVIVRSEYGTSTTVEIRIPTSIT</sequence>
<proteinExistence type="predicted"/>
<evidence type="ECO:0000313" key="2">
    <source>
        <dbReference type="Proteomes" id="UP000615455"/>
    </source>
</evidence>
<evidence type="ECO:0000313" key="1">
    <source>
        <dbReference type="EMBL" id="GFZ92067.1"/>
    </source>
</evidence>